<organism evidence="2 3">
    <name type="scientific">Selenomonas ruminis</name>
    <dbReference type="NCBI Taxonomy" id="2593411"/>
    <lineage>
        <taxon>Bacteria</taxon>
        <taxon>Bacillati</taxon>
        <taxon>Bacillota</taxon>
        <taxon>Negativicutes</taxon>
        <taxon>Selenomonadales</taxon>
        <taxon>Selenomonadaceae</taxon>
        <taxon>Selenomonas</taxon>
    </lineage>
</organism>
<reference evidence="2 3" key="1">
    <citation type="submission" date="2019-08" db="EMBL/GenBank/DDBJ databases">
        <title>Selenomonas sp. mPRGC5 and Selenomonas sp. mPRGC8 isolated from ruminal fluid of dairy goat (Capra hircus).</title>
        <authorList>
            <person name="Poothong S."/>
            <person name="Nuengjamnong C."/>
            <person name="Tanasupawat S."/>
        </authorList>
    </citation>
    <scope>NUCLEOTIDE SEQUENCE [LARGE SCALE GENOMIC DNA]</scope>
    <source>
        <strain evidence="3">mPRGC5</strain>
    </source>
</reference>
<evidence type="ECO:0000256" key="1">
    <source>
        <dbReference type="SAM" id="Phobius"/>
    </source>
</evidence>
<evidence type="ECO:0000313" key="3">
    <source>
        <dbReference type="Proteomes" id="UP000323646"/>
    </source>
</evidence>
<sequence>MISSLRHMLQHNLAAKIVALIVAVVLWGYVMNDQNPAIEGTYNVQIKLKNVPEGYKISQENGTVKVKVRGARSLFVSTNSEDFKAYVDLKDAENGKKAYKVQVETPQGFEVVDEKPSTVEVTLDRIVERKVRAIVNVNGAPAPGVAVAKVSQASSEVVVEGPESAVNEVDRVIGYIGLTGKNDSDFDIQVPLTAINAEGREVQEVVVKPSKMYVTIQMARGLMKKIVTVQASIADDLGKGYEFVGSKVDPLKIEIAGNEKAISAVDTLMTEKISLAGVTGNTDRTVKLVLPEGIAVTNQEVVVHLLVKEKKKD</sequence>
<keyword evidence="1" id="KW-1133">Transmembrane helix</keyword>
<dbReference type="Proteomes" id="UP000323646">
    <property type="component" value="Unassembled WGS sequence"/>
</dbReference>
<dbReference type="CDD" id="cd20206">
    <property type="entry name" value="YbbR"/>
    <property type="match status" value="1"/>
</dbReference>
<keyword evidence="1" id="KW-0812">Transmembrane</keyword>
<comment type="caution">
    <text evidence="2">The sequence shown here is derived from an EMBL/GenBank/DDBJ whole genome shotgun (WGS) entry which is preliminary data.</text>
</comment>
<protein>
    <recommendedName>
        <fullName evidence="4">YbbR-like domain-containing protein</fullName>
    </recommendedName>
</protein>
<dbReference type="RefSeq" id="WP_149171928.1">
    <property type="nucleotide sequence ID" value="NZ_VTOY01000009.1"/>
</dbReference>
<dbReference type="Gene3D" id="2.170.120.40">
    <property type="entry name" value="YbbR-like domain"/>
    <property type="match status" value="2"/>
</dbReference>
<dbReference type="AlphaFoldDB" id="A0A5D6W327"/>
<evidence type="ECO:0008006" key="4">
    <source>
        <dbReference type="Google" id="ProtNLM"/>
    </source>
</evidence>
<dbReference type="Pfam" id="PF07949">
    <property type="entry name" value="YbbR"/>
    <property type="match status" value="3"/>
</dbReference>
<dbReference type="InterPro" id="IPR053154">
    <property type="entry name" value="c-di-AMP_regulator"/>
</dbReference>
<feature type="transmembrane region" description="Helical" evidence="1">
    <location>
        <begin position="12"/>
        <end position="30"/>
    </location>
</feature>
<proteinExistence type="predicted"/>
<dbReference type="PANTHER" id="PTHR37804:SF1">
    <property type="entry name" value="CDAA REGULATORY PROTEIN CDAR"/>
    <property type="match status" value="1"/>
</dbReference>
<dbReference type="EMBL" id="VTOY01000009">
    <property type="protein sequence ID" value="TYZ21419.1"/>
    <property type="molecule type" value="Genomic_DNA"/>
</dbReference>
<gene>
    <name evidence="2" type="ORF">FZ040_10415</name>
</gene>
<keyword evidence="1" id="KW-0472">Membrane</keyword>
<evidence type="ECO:0000313" key="2">
    <source>
        <dbReference type="EMBL" id="TYZ21419.1"/>
    </source>
</evidence>
<dbReference type="PANTHER" id="PTHR37804">
    <property type="entry name" value="CDAA REGULATORY PROTEIN CDAR"/>
    <property type="match status" value="1"/>
</dbReference>
<accession>A0A5D6W327</accession>
<dbReference type="InterPro" id="IPR012505">
    <property type="entry name" value="YbbR"/>
</dbReference>
<dbReference type="OrthoDB" id="9814149at2"/>
<keyword evidence="3" id="KW-1185">Reference proteome</keyword>
<dbReference type="Gene3D" id="2.170.120.30">
    <property type="match status" value="1"/>
</dbReference>
<name>A0A5D6W327_9FIRM</name>